<evidence type="ECO:0000256" key="1">
    <source>
        <dbReference type="ARBA" id="ARBA00023284"/>
    </source>
</evidence>
<dbReference type="EMBL" id="CP021886">
    <property type="protein sequence ID" value="AWI33314.1"/>
    <property type="molecule type" value="Genomic_DNA"/>
</dbReference>
<accession>A0A2U8FAX1</accession>
<dbReference type="Gene3D" id="3.40.30.10">
    <property type="entry name" value="Glutaredoxin"/>
    <property type="match status" value="1"/>
</dbReference>
<dbReference type="InterPro" id="IPR012336">
    <property type="entry name" value="Thioredoxin-like_fold"/>
</dbReference>
<dbReference type="OrthoDB" id="9813820at2"/>
<dbReference type="RefSeq" id="WP_108910238.1">
    <property type="nucleotide sequence ID" value="NZ_CP021886.1"/>
</dbReference>
<dbReference type="GO" id="GO:0016491">
    <property type="term" value="F:oxidoreductase activity"/>
    <property type="evidence" value="ECO:0007669"/>
    <property type="project" value="InterPro"/>
</dbReference>
<proteinExistence type="predicted"/>
<dbReference type="Pfam" id="PF13905">
    <property type="entry name" value="Thioredoxin_8"/>
    <property type="match status" value="1"/>
</dbReference>
<organism evidence="4 5">
    <name type="scientific">Helicobacter apodemus</name>
    <dbReference type="NCBI Taxonomy" id="135569"/>
    <lineage>
        <taxon>Bacteria</taxon>
        <taxon>Pseudomonadati</taxon>
        <taxon>Campylobacterota</taxon>
        <taxon>Epsilonproteobacteria</taxon>
        <taxon>Campylobacterales</taxon>
        <taxon>Helicobacteraceae</taxon>
        <taxon>Helicobacter</taxon>
    </lineage>
</organism>
<dbReference type="PANTHER" id="PTHR42852">
    <property type="entry name" value="THIOL:DISULFIDE INTERCHANGE PROTEIN DSBE"/>
    <property type="match status" value="1"/>
</dbReference>
<gene>
    <name evidence="4" type="ORF">CDV25_00010</name>
</gene>
<dbReference type="Proteomes" id="UP000244890">
    <property type="component" value="Chromosome"/>
</dbReference>
<evidence type="ECO:0000313" key="4">
    <source>
        <dbReference type="EMBL" id="AWI33314.1"/>
    </source>
</evidence>
<feature type="domain" description="Thioredoxin" evidence="3">
    <location>
        <begin position="27"/>
        <end position="200"/>
    </location>
</feature>
<dbReference type="InterPro" id="IPR036249">
    <property type="entry name" value="Thioredoxin-like_sf"/>
</dbReference>
<dbReference type="PROSITE" id="PS00194">
    <property type="entry name" value="THIOREDOXIN_1"/>
    <property type="match status" value="1"/>
</dbReference>
<dbReference type="AlphaFoldDB" id="A0A2U8FAX1"/>
<evidence type="ECO:0000259" key="3">
    <source>
        <dbReference type="PROSITE" id="PS51352"/>
    </source>
</evidence>
<feature type="signal peptide" evidence="2">
    <location>
        <begin position="1"/>
        <end position="23"/>
    </location>
</feature>
<evidence type="ECO:0000256" key="2">
    <source>
        <dbReference type="SAM" id="SignalP"/>
    </source>
</evidence>
<sequence length="201" mass="23127">MKHIILTLSILLLFIACDNTKTASGDKTKSSNPKKLTLEDTQKGKLTIQQITKNNGNFKNIDPKEEEIFKNFIITSDTKNIKILFFFTTWCEPCEGIIPHLENLRQQFNEAISIYGIPIDDFIENSDDFNQVLEVFARQNNIQFPIIVDSKRLKFLQALNGIEGVPLLVLYDKNGSYIIHYLGAVPEEMIEFDLLEKIEKR</sequence>
<dbReference type="GO" id="GO:0016209">
    <property type="term" value="F:antioxidant activity"/>
    <property type="evidence" value="ECO:0007669"/>
    <property type="project" value="InterPro"/>
</dbReference>
<dbReference type="InterPro" id="IPR017937">
    <property type="entry name" value="Thioredoxin_CS"/>
</dbReference>
<feature type="chain" id="PRO_5016101127" description="Thioredoxin domain-containing protein" evidence="2">
    <location>
        <begin position="24"/>
        <end position="201"/>
    </location>
</feature>
<name>A0A2U8FAX1_9HELI</name>
<dbReference type="InterPro" id="IPR013766">
    <property type="entry name" value="Thioredoxin_domain"/>
</dbReference>
<dbReference type="PROSITE" id="PS51352">
    <property type="entry name" value="THIOREDOXIN_2"/>
    <property type="match status" value="1"/>
</dbReference>
<keyword evidence="1" id="KW-0676">Redox-active center</keyword>
<dbReference type="PANTHER" id="PTHR42852:SF13">
    <property type="entry name" value="PROTEIN DIPZ"/>
    <property type="match status" value="1"/>
</dbReference>
<dbReference type="CDD" id="cd02966">
    <property type="entry name" value="TlpA_like_family"/>
    <property type="match status" value="1"/>
</dbReference>
<dbReference type="KEGG" id="had:CDV25_00010"/>
<protein>
    <recommendedName>
        <fullName evidence="3">Thioredoxin domain-containing protein</fullName>
    </recommendedName>
</protein>
<dbReference type="SUPFAM" id="SSF52833">
    <property type="entry name" value="Thioredoxin-like"/>
    <property type="match status" value="1"/>
</dbReference>
<dbReference type="InterPro" id="IPR050553">
    <property type="entry name" value="Thioredoxin_ResA/DsbE_sf"/>
</dbReference>
<keyword evidence="2" id="KW-0732">Signal</keyword>
<dbReference type="PROSITE" id="PS51257">
    <property type="entry name" value="PROKAR_LIPOPROTEIN"/>
    <property type="match status" value="1"/>
</dbReference>
<evidence type="ECO:0000313" key="5">
    <source>
        <dbReference type="Proteomes" id="UP000244890"/>
    </source>
</evidence>
<reference evidence="4 5" key="1">
    <citation type="submission" date="2017-06" db="EMBL/GenBank/DDBJ databases">
        <title>Complete genome of Helicobacter apodemus.</title>
        <authorList>
            <person name="Cho S."/>
        </authorList>
    </citation>
    <scope>NUCLEOTIDE SEQUENCE [LARGE SCALE GENOMIC DNA]</scope>
    <source>
        <strain evidence="5">SNUVETPUB-15-01</strain>
    </source>
</reference>